<keyword evidence="1" id="KW-1133">Transmembrane helix</keyword>
<reference evidence="2 3" key="1">
    <citation type="submission" date="2019-10" db="EMBL/GenBank/DDBJ databases">
        <title>Whole genome shotgun sequence of Acrocarpospora pleiomorpha NBRC 16267.</title>
        <authorList>
            <person name="Ichikawa N."/>
            <person name="Kimura A."/>
            <person name="Kitahashi Y."/>
            <person name="Komaki H."/>
            <person name="Oguchi A."/>
        </authorList>
    </citation>
    <scope>NUCLEOTIDE SEQUENCE [LARGE SCALE GENOMIC DNA]</scope>
    <source>
        <strain evidence="2 3">NBRC 16267</strain>
    </source>
</reference>
<evidence type="ECO:0000313" key="2">
    <source>
        <dbReference type="EMBL" id="GES27289.1"/>
    </source>
</evidence>
<proteinExistence type="predicted"/>
<accession>A0A5M3Y4A6</accession>
<dbReference type="EMBL" id="BLAF01000119">
    <property type="protein sequence ID" value="GES27289.1"/>
    <property type="molecule type" value="Genomic_DNA"/>
</dbReference>
<dbReference type="AlphaFoldDB" id="A0A5M3Y4A6"/>
<name>A0A5M3Y4A6_9ACTN</name>
<sequence length="273" mass="29266">MGIAFAIVVVPVAILGGMFTGGLAYNLVTGISVGIAVGLVVGVAFGLVSRPWSLQEPGFANLRLRDRGSLLARRLAAGFAFGLPFGLVFMLVFGLATKIREKSFEPTFQLTSIPPDELSAMLQFGLAFGLAFSLALGFMQWAEAPAEAQQAPAPMSSWRADRAANLARTAVFMLAFVLMVVGVFSIPFVFHLQVGLALVLAAGFTAGFTVGDHHAWLAYLVATYRLAWVGRLPRALMLFLDDAHRLGLLRAVGPLYQFRHADLHDHLAADPPA</sequence>
<feature type="transmembrane region" description="Helical" evidence="1">
    <location>
        <begin position="34"/>
        <end position="54"/>
    </location>
</feature>
<keyword evidence="1" id="KW-0812">Transmembrane</keyword>
<keyword evidence="3" id="KW-1185">Reference proteome</keyword>
<organism evidence="2 3">
    <name type="scientific">Acrocarpospora pleiomorpha</name>
    <dbReference type="NCBI Taxonomy" id="90975"/>
    <lineage>
        <taxon>Bacteria</taxon>
        <taxon>Bacillati</taxon>
        <taxon>Actinomycetota</taxon>
        <taxon>Actinomycetes</taxon>
        <taxon>Streptosporangiales</taxon>
        <taxon>Streptosporangiaceae</taxon>
        <taxon>Acrocarpospora</taxon>
    </lineage>
</organism>
<dbReference type="Proteomes" id="UP000377595">
    <property type="component" value="Unassembled WGS sequence"/>
</dbReference>
<evidence type="ECO:0000256" key="1">
    <source>
        <dbReference type="SAM" id="Phobius"/>
    </source>
</evidence>
<gene>
    <name evidence="2" type="ORF">Aple_101890</name>
</gene>
<feature type="transmembrane region" description="Helical" evidence="1">
    <location>
        <begin position="163"/>
        <end position="184"/>
    </location>
</feature>
<protein>
    <submittedName>
        <fullName evidence="2">Uncharacterized protein</fullName>
    </submittedName>
</protein>
<feature type="transmembrane region" description="Helical" evidence="1">
    <location>
        <begin position="120"/>
        <end position="142"/>
    </location>
</feature>
<comment type="caution">
    <text evidence="2">The sequence shown here is derived from an EMBL/GenBank/DDBJ whole genome shotgun (WGS) entry which is preliminary data.</text>
</comment>
<feature type="transmembrane region" description="Helical" evidence="1">
    <location>
        <begin position="190"/>
        <end position="210"/>
    </location>
</feature>
<keyword evidence="1" id="KW-0472">Membrane</keyword>
<feature type="transmembrane region" description="Helical" evidence="1">
    <location>
        <begin position="75"/>
        <end position="96"/>
    </location>
</feature>
<evidence type="ECO:0000313" key="3">
    <source>
        <dbReference type="Proteomes" id="UP000377595"/>
    </source>
</evidence>